<dbReference type="EMBL" id="AFBQ01000139">
    <property type="protein sequence ID" value="EHY31597.1"/>
    <property type="molecule type" value="Genomic_DNA"/>
</dbReference>
<evidence type="ECO:0000256" key="2">
    <source>
        <dbReference type="SAM" id="SignalP"/>
    </source>
</evidence>
<organism evidence="3 4">
    <name type="scientific">Sutterella parvirubra YIT 11816</name>
    <dbReference type="NCBI Taxonomy" id="762967"/>
    <lineage>
        <taxon>Bacteria</taxon>
        <taxon>Pseudomonadati</taxon>
        <taxon>Pseudomonadota</taxon>
        <taxon>Betaproteobacteria</taxon>
        <taxon>Burkholderiales</taxon>
        <taxon>Sutterellaceae</taxon>
        <taxon>Sutterella</taxon>
    </lineage>
</organism>
<dbReference type="STRING" id="762967.HMPREF9440_01034"/>
<comment type="caution">
    <text evidence="3">The sequence shown here is derived from an EMBL/GenBank/DDBJ whole genome shotgun (WGS) entry which is preliminary data.</text>
</comment>
<evidence type="ECO:0000256" key="1">
    <source>
        <dbReference type="SAM" id="MobiDB-lite"/>
    </source>
</evidence>
<dbReference type="Proteomes" id="UP000004956">
    <property type="component" value="Unassembled WGS sequence"/>
</dbReference>
<protein>
    <submittedName>
        <fullName evidence="3">Uncharacterized protein</fullName>
    </submittedName>
</protein>
<gene>
    <name evidence="3" type="ORF">HMPREF9440_01034</name>
</gene>
<keyword evidence="2" id="KW-0732">Signal</keyword>
<proteinExistence type="predicted"/>
<dbReference type="AlphaFoldDB" id="H3KE70"/>
<feature type="region of interest" description="Disordered" evidence="1">
    <location>
        <begin position="56"/>
        <end position="99"/>
    </location>
</feature>
<accession>H3KE70</accession>
<sequence>MKREAHDWSLRMKALTVAVTVALTGAAQAAVTIPESCPEGANGNCVRMTKEGELTKLHLSGQGWGRRMSTSPSASGRRRRVKNMISPSSPTLRRTRPSA</sequence>
<evidence type="ECO:0000313" key="3">
    <source>
        <dbReference type="EMBL" id="EHY31597.1"/>
    </source>
</evidence>
<feature type="signal peptide" evidence="2">
    <location>
        <begin position="1"/>
        <end position="29"/>
    </location>
</feature>
<name>H3KE70_9BURK</name>
<keyword evidence="4" id="KW-1185">Reference proteome</keyword>
<feature type="chain" id="PRO_5003588100" evidence="2">
    <location>
        <begin position="30"/>
        <end position="99"/>
    </location>
</feature>
<dbReference type="HOGENOM" id="CLU_2319076_0_0_4"/>
<evidence type="ECO:0000313" key="4">
    <source>
        <dbReference type="Proteomes" id="UP000004956"/>
    </source>
</evidence>
<reference evidence="3 4" key="1">
    <citation type="submission" date="2011-11" db="EMBL/GenBank/DDBJ databases">
        <authorList>
            <person name="Weinstock G."/>
            <person name="Sodergren E."/>
            <person name="Clifton S."/>
            <person name="Fulton L."/>
            <person name="Fulton B."/>
            <person name="Courtney L."/>
            <person name="Fronick C."/>
            <person name="Harrison M."/>
            <person name="Strong C."/>
            <person name="Farmer C."/>
            <person name="Delahaunty K."/>
            <person name="Markovic C."/>
            <person name="Hall O."/>
            <person name="Minx P."/>
            <person name="Tomlinson C."/>
            <person name="Mitreva M."/>
            <person name="Hou S."/>
            <person name="Chen J."/>
            <person name="Wollam A."/>
            <person name="Pepin K.H."/>
            <person name="Johnson M."/>
            <person name="Bhonagiri V."/>
            <person name="Zhang X."/>
            <person name="Suruliraj S."/>
            <person name="Warren W."/>
            <person name="Chinwalla A."/>
            <person name="Mardis E.R."/>
            <person name="Wilson R.K."/>
        </authorList>
    </citation>
    <scope>NUCLEOTIDE SEQUENCE [LARGE SCALE GENOMIC DNA]</scope>
    <source>
        <strain evidence="3 4">YIT 11816</strain>
    </source>
</reference>